<evidence type="ECO:0000256" key="5">
    <source>
        <dbReference type="ARBA" id="ARBA00022631"/>
    </source>
</evidence>
<dbReference type="GO" id="GO:0033971">
    <property type="term" value="F:hydroxyisourate hydrolase activity"/>
    <property type="evidence" value="ECO:0007669"/>
    <property type="project" value="UniProtKB-EC"/>
</dbReference>
<comment type="similarity">
    <text evidence="3 7">Belongs to the transthyretin family. 5-hydroxyisourate hydrolase subfamily.</text>
</comment>
<dbReference type="InterPro" id="IPR023418">
    <property type="entry name" value="Thyroxine_BS"/>
</dbReference>
<dbReference type="EMBL" id="SDPN01000086">
    <property type="protein sequence ID" value="RXZ66862.1"/>
    <property type="molecule type" value="Genomic_DNA"/>
</dbReference>
<protein>
    <recommendedName>
        <fullName evidence="7">5-hydroxyisourate hydrolase</fullName>
        <shortName evidence="7">HIU hydrolase</shortName>
        <shortName evidence="7">HIUHase</shortName>
        <ecNumber evidence="7">3.5.2.17</ecNumber>
    </recommendedName>
</protein>
<dbReference type="Proteomes" id="UP000293865">
    <property type="component" value="Unassembled WGS sequence"/>
</dbReference>
<dbReference type="InterPro" id="IPR014306">
    <property type="entry name" value="Hydroxyisourate_hydrolase"/>
</dbReference>
<dbReference type="InterPro" id="IPR036817">
    <property type="entry name" value="Transthyretin/HIU_hydrolase_sf"/>
</dbReference>
<evidence type="ECO:0000256" key="7">
    <source>
        <dbReference type="RuleBase" id="RU361270"/>
    </source>
</evidence>
<evidence type="ECO:0000256" key="2">
    <source>
        <dbReference type="ARBA" id="ARBA00002704"/>
    </source>
</evidence>
<dbReference type="CDD" id="cd05822">
    <property type="entry name" value="TLP_HIUase"/>
    <property type="match status" value="1"/>
</dbReference>
<dbReference type="PANTHER" id="PTHR10395">
    <property type="entry name" value="URICASE AND TRANSTHYRETIN-RELATED"/>
    <property type="match status" value="1"/>
</dbReference>
<dbReference type="GO" id="GO:0006144">
    <property type="term" value="P:purine nucleobase metabolic process"/>
    <property type="evidence" value="ECO:0007669"/>
    <property type="project" value="UniProtKB-KW"/>
</dbReference>
<gene>
    <name evidence="9" type="primary">uraH</name>
    <name evidence="9" type="ORF">ESP51_20200</name>
</gene>
<evidence type="ECO:0000256" key="3">
    <source>
        <dbReference type="ARBA" id="ARBA00009850"/>
    </source>
</evidence>
<evidence type="ECO:0000256" key="6">
    <source>
        <dbReference type="ARBA" id="ARBA00022801"/>
    </source>
</evidence>
<dbReference type="RefSeq" id="WP_129522657.1">
    <property type="nucleotide sequence ID" value="NZ_SDPN01000086.1"/>
</dbReference>
<keyword evidence="10" id="KW-1185">Reference proteome</keyword>
<dbReference type="SMART" id="SM00095">
    <property type="entry name" value="TR_THY"/>
    <property type="match status" value="1"/>
</dbReference>
<evidence type="ECO:0000256" key="1">
    <source>
        <dbReference type="ARBA" id="ARBA00001043"/>
    </source>
</evidence>
<dbReference type="SUPFAM" id="SSF49472">
    <property type="entry name" value="Transthyretin (synonym: prealbumin)"/>
    <property type="match status" value="1"/>
</dbReference>
<feature type="domain" description="Transthyretin/hydroxyisourate hydrolase" evidence="8">
    <location>
        <begin position="2"/>
        <end position="113"/>
    </location>
</feature>
<dbReference type="OrthoDB" id="9792386at2"/>
<name>A0A4Q2KT04_9MICO</name>
<evidence type="ECO:0000256" key="4">
    <source>
        <dbReference type="ARBA" id="ARBA00011881"/>
    </source>
</evidence>
<dbReference type="Pfam" id="PF00576">
    <property type="entry name" value="Transthyretin"/>
    <property type="match status" value="1"/>
</dbReference>
<keyword evidence="5 7" id="KW-0659">Purine metabolism</keyword>
<evidence type="ECO:0000313" key="10">
    <source>
        <dbReference type="Proteomes" id="UP000293865"/>
    </source>
</evidence>
<dbReference type="Gene3D" id="2.60.40.180">
    <property type="entry name" value="Transthyretin/hydroxyisourate hydrolase domain"/>
    <property type="match status" value="1"/>
</dbReference>
<organism evidence="9 10">
    <name type="scientific">Agromyces albus</name>
    <dbReference type="NCBI Taxonomy" id="205332"/>
    <lineage>
        <taxon>Bacteria</taxon>
        <taxon>Bacillati</taxon>
        <taxon>Actinomycetota</taxon>
        <taxon>Actinomycetes</taxon>
        <taxon>Micrococcales</taxon>
        <taxon>Microbacteriaceae</taxon>
        <taxon>Agromyces</taxon>
    </lineage>
</organism>
<comment type="function">
    <text evidence="2">Catalyzes the hydrolysis of 5-hydroxyisourate (HIU) to 2-oxo-4-hydroxy-4-carboxy-5-ureidoimidazoline (OHCU).</text>
</comment>
<dbReference type="NCBIfam" id="TIGR02962">
    <property type="entry name" value="hdxy_isourate"/>
    <property type="match status" value="1"/>
</dbReference>
<dbReference type="InterPro" id="IPR023416">
    <property type="entry name" value="Transthyretin/HIU_hydrolase_d"/>
</dbReference>
<keyword evidence="6 7" id="KW-0378">Hydrolase</keyword>
<dbReference type="PROSITE" id="PS00768">
    <property type="entry name" value="TRANSTHYRETIN_1"/>
    <property type="match status" value="1"/>
</dbReference>
<comment type="catalytic activity">
    <reaction evidence="1 7">
        <text>5-hydroxyisourate + H2O = 5-hydroxy-2-oxo-4-ureido-2,5-dihydro-1H-imidazole-5-carboxylate + H(+)</text>
        <dbReference type="Rhea" id="RHEA:23736"/>
        <dbReference type="ChEBI" id="CHEBI:15377"/>
        <dbReference type="ChEBI" id="CHEBI:15378"/>
        <dbReference type="ChEBI" id="CHEBI:18072"/>
        <dbReference type="ChEBI" id="CHEBI:58639"/>
        <dbReference type="EC" id="3.5.2.17"/>
    </reaction>
</comment>
<accession>A0A4Q2KT04</accession>
<comment type="subunit">
    <text evidence="4 7">Homotetramer.</text>
</comment>
<dbReference type="AlphaFoldDB" id="A0A4Q2KT04"/>
<evidence type="ECO:0000259" key="8">
    <source>
        <dbReference type="SMART" id="SM00095"/>
    </source>
</evidence>
<dbReference type="EC" id="3.5.2.17" evidence="7"/>
<comment type="caution">
    <text evidence="9">The sequence shown here is derived from an EMBL/GenBank/DDBJ whole genome shotgun (WGS) entry which is preliminary data.</text>
</comment>
<sequence>MSGRSHVTTHVLDAATGRPAEGVDVRLEARVDVGAAWAPIAAAVTDADGRVSDLGPEELPEGVYRVVFDTGAYFGDQPTFYPEVSIVFEIAEASEHYHVPLLLSPFAYSTYRGS</sequence>
<reference evidence="9 10" key="1">
    <citation type="submission" date="2019-01" db="EMBL/GenBank/DDBJ databases">
        <title>Agromyces.</title>
        <authorList>
            <person name="Li J."/>
        </authorList>
    </citation>
    <scope>NUCLEOTIDE SEQUENCE [LARGE SCALE GENOMIC DNA]</scope>
    <source>
        <strain evidence="9 10">DSM 15934</strain>
    </source>
</reference>
<proteinExistence type="inferred from homology"/>
<evidence type="ECO:0000313" key="9">
    <source>
        <dbReference type="EMBL" id="RXZ66862.1"/>
    </source>
</evidence>
<dbReference type="PANTHER" id="PTHR10395:SF7">
    <property type="entry name" value="5-HYDROXYISOURATE HYDROLASE"/>
    <property type="match status" value="1"/>
</dbReference>